<evidence type="ECO:0000256" key="5">
    <source>
        <dbReference type="ARBA" id="ARBA00022679"/>
    </source>
</evidence>
<comment type="caution">
    <text evidence="10">The sequence shown here is derived from an EMBL/GenBank/DDBJ whole genome shotgun (WGS) entry which is preliminary data.</text>
</comment>
<reference evidence="10 11" key="1">
    <citation type="submission" date="2020-04" db="EMBL/GenBank/DDBJ databases">
        <authorList>
            <person name="Yoon J."/>
        </authorList>
    </citation>
    <scope>NUCLEOTIDE SEQUENCE [LARGE SCALE GENOMIC DNA]</scope>
    <source>
        <strain evidence="10 11">KMU-166</strain>
    </source>
</reference>
<evidence type="ECO:0000256" key="7">
    <source>
        <dbReference type="ARBA" id="ARBA00048924"/>
    </source>
</evidence>
<feature type="domain" description="N-acetyltransferase" evidence="9">
    <location>
        <begin position="15"/>
        <end position="155"/>
    </location>
</feature>
<name>A0ABX1GGN0_9GAMM</name>
<dbReference type="CDD" id="cd04301">
    <property type="entry name" value="NAT_SF"/>
    <property type="match status" value="1"/>
</dbReference>
<sequence>MLKSNKATDSDAFQLVFRQPTAEDGFPLNQLVAASPPLDPNSIYCNLLQCTHFASTSVAVEEDGRLVGFISAHIPPEKPDTIFVWQVVVDKSQRGRGLAKKMMHEIVKRPACADVHYLESTITPDNEASWALFRSFARDVGAELNHAIWFEKDKHFNGVHDSESLLRIGPFPRPPLDK</sequence>
<dbReference type="EC" id="2.3.1.178" evidence="3 8"/>
<dbReference type="GO" id="GO:0033816">
    <property type="term" value="F:diaminobutyrate acetyltransferase activity"/>
    <property type="evidence" value="ECO:0007669"/>
    <property type="project" value="UniProtKB-EC"/>
</dbReference>
<evidence type="ECO:0000256" key="8">
    <source>
        <dbReference type="RuleBase" id="RU365045"/>
    </source>
</evidence>
<dbReference type="RefSeq" id="WP_168450879.1">
    <property type="nucleotide sequence ID" value="NZ_JAAWWK010000004.1"/>
</dbReference>
<dbReference type="PANTHER" id="PTHR43072">
    <property type="entry name" value="N-ACETYLTRANSFERASE"/>
    <property type="match status" value="1"/>
</dbReference>
<dbReference type="Gene3D" id="3.40.630.30">
    <property type="match status" value="1"/>
</dbReference>
<accession>A0ABX1GGN0</accession>
<dbReference type="Pfam" id="PF00583">
    <property type="entry name" value="Acetyltransf_1"/>
    <property type="match status" value="1"/>
</dbReference>
<organism evidence="10 11">
    <name type="scientific">Spongiibacter thalassae</name>
    <dbReference type="NCBI Taxonomy" id="2721624"/>
    <lineage>
        <taxon>Bacteria</taxon>
        <taxon>Pseudomonadati</taxon>
        <taxon>Pseudomonadota</taxon>
        <taxon>Gammaproteobacteria</taxon>
        <taxon>Cellvibrionales</taxon>
        <taxon>Spongiibacteraceae</taxon>
        <taxon>Spongiibacter</taxon>
    </lineage>
</organism>
<gene>
    <name evidence="8 10" type="primary">ectA</name>
    <name evidence="10" type="ORF">HCU74_13190</name>
</gene>
<dbReference type="EMBL" id="JAAWWK010000004">
    <property type="protein sequence ID" value="NKI18365.1"/>
    <property type="molecule type" value="Genomic_DNA"/>
</dbReference>
<evidence type="ECO:0000256" key="3">
    <source>
        <dbReference type="ARBA" id="ARBA00012355"/>
    </source>
</evidence>
<comment type="similarity">
    <text evidence="2 8">Belongs to the acetyltransferase family. EctA subfamily.</text>
</comment>
<dbReference type="NCBIfam" id="TIGR02406">
    <property type="entry name" value="ectoine_EctA"/>
    <property type="match status" value="1"/>
</dbReference>
<dbReference type="InterPro" id="IPR012772">
    <property type="entry name" value="Ectoine_EctA"/>
</dbReference>
<evidence type="ECO:0000259" key="9">
    <source>
        <dbReference type="PROSITE" id="PS51186"/>
    </source>
</evidence>
<dbReference type="InterPro" id="IPR016181">
    <property type="entry name" value="Acyl_CoA_acyltransferase"/>
</dbReference>
<keyword evidence="6 8" id="KW-0012">Acyltransferase</keyword>
<evidence type="ECO:0000256" key="4">
    <source>
        <dbReference type="ARBA" id="ARBA00017935"/>
    </source>
</evidence>
<dbReference type="PROSITE" id="PS51186">
    <property type="entry name" value="GNAT"/>
    <property type="match status" value="1"/>
</dbReference>
<evidence type="ECO:0000313" key="10">
    <source>
        <dbReference type="EMBL" id="NKI18365.1"/>
    </source>
</evidence>
<evidence type="ECO:0000256" key="2">
    <source>
        <dbReference type="ARBA" id="ARBA00010712"/>
    </source>
</evidence>
<protein>
    <recommendedName>
        <fullName evidence="4 8">L-2,4-diaminobutyric acid acetyltransferase</fullName>
        <shortName evidence="8">DABA acetyltransferase</shortName>
        <ecNumber evidence="3 8">2.3.1.178</ecNumber>
    </recommendedName>
</protein>
<comment type="function">
    <text evidence="8">Catalyzes the acetylation of L-2,4-diaminobutyrate (DABA) to gamma-N-acetyl-alpha,gamma-diaminobutyric acid (ADABA) with acetyl coenzyme A.</text>
</comment>
<dbReference type="SUPFAM" id="SSF55729">
    <property type="entry name" value="Acyl-CoA N-acyltransferases (Nat)"/>
    <property type="match status" value="1"/>
</dbReference>
<dbReference type="PANTHER" id="PTHR43072:SF23">
    <property type="entry name" value="UPF0039 PROTEIN C11D3.02C"/>
    <property type="match status" value="1"/>
</dbReference>
<keyword evidence="5 8" id="KW-0808">Transferase</keyword>
<dbReference type="Proteomes" id="UP000765845">
    <property type="component" value="Unassembled WGS sequence"/>
</dbReference>
<evidence type="ECO:0000313" key="11">
    <source>
        <dbReference type="Proteomes" id="UP000765845"/>
    </source>
</evidence>
<evidence type="ECO:0000256" key="6">
    <source>
        <dbReference type="ARBA" id="ARBA00023315"/>
    </source>
</evidence>
<evidence type="ECO:0000256" key="1">
    <source>
        <dbReference type="ARBA" id="ARBA00004978"/>
    </source>
</evidence>
<keyword evidence="11" id="KW-1185">Reference proteome</keyword>
<comment type="pathway">
    <text evidence="1 8">Amine and polyamine biosynthesis; ectoine biosynthesis; L-ectoine from L-aspartate 4-semialdehyde: step 2/3.</text>
</comment>
<dbReference type="InterPro" id="IPR000182">
    <property type="entry name" value="GNAT_dom"/>
</dbReference>
<comment type="catalytic activity">
    <reaction evidence="7 8">
        <text>L-2,4-diaminobutanoate + acetyl-CoA = (2S)-4-acetamido-2-aminobutanoate + CoA + H(+)</text>
        <dbReference type="Rhea" id="RHEA:16901"/>
        <dbReference type="ChEBI" id="CHEBI:15378"/>
        <dbReference type="ChEBI" id="CHEBI:57287"/>
        <dbReference type="ChEBI" id="CHEBI:57288"/>
        <dbReference type="ChEBI" id="CHEBI:58761"/>
        <dbReference type="ChEBI" id="CHEBI:58929"/>
        <dbReference type="EC" id="2.3.1.178"/>
    </reaction>
</comment>
<proteinExistence type="inferred from homology"/>